<dbReference type="Proteomes" id="UP001605036">
    <property type="component" value="Unassembled WGS sequence"/>
</dbReference>
<dbReference type="Pfam" id="PF25597">
    <property type="entry name" value="SH3_retrovirus"/>
    <property type="match status" value="1"/>
</dbReference>
<protein>
    <recommendedName>
        <fullName evidence="2">Retroviral polymerase SH3-like domain-containing protein</fullName>
    </recommendedName>
</protein>
<evidence type="ECO:0000259" key="2">
    <source>
        <dbReference type="Pfam" id="PF25597"/>
    </source>
</evidence>
<dbReference type="AlphaFoldDB" id="A0ABD1YDJ4"/>
<keyword evidence="4" id="KW-1185">Reference proteome</keyword>
<proteinExistence type="predicted"/>
<evidence type="ECO:0000313" key="4">
    <source>
        <dbReference type="Proteomes" id="UP001605036"/>
    </source>
</evidence>
<name>A0ABD1YDJ4_9MARC</name>
<feature type="compositionally biased region" description="Polar residues" evidence="1">
    <location>
        <begin position="105"/>
        <end position="117"/>
    </location>
</feature>
<reference evidence="3 4" key="1">
    <citation type="submission" date="2024-09" db="EMBL/GenBank/DDBJ databases">
        <title>Chromosome-scale assembly of Riccia fluitans.</title>
        <authorList>
            <person name="Paukszto L."/>
            <person name="Sawicki J."/>
            <person name="Karawczyk K."/>
            <person name="Piernik-Szablinska J."/>
            <person name="Szczecinska M."/>
            <person name="Mazdziarz M."/>
        </authorList>
    </citation>
    <scope>NUCLEOTIDE SEQUENCE [LARGE SCALE GENOMIC DNA]</scope>
    <source>
        <strain evidence="3">Rf_01</strain>
        <tissue evidence="3">Aerial parts of the thallus</tissue>
    </source>
</reference>
<gene>
    <name evidence="3" type="ORF">R1flu_013542</name>
</gene>
<organism evidence="3 4">
    <name type="scientific">Riccia fluitans</name>
    <dbReference type="NCBI Taxonomy" id="41844"/>
    <lineage>
        <taxon>Eukaryota</taxon>
        <taxon>Viridiplantae</taxon>
        <taxon>Streptophyta</taxon>
        <taxon>Embryophyta</taxon>
        <taxon>Marchantiophyta</taxon>
        <taxon>Marchantiopsida</taxon>
        <taxon>Marchantiidae</taxon>
        <taxon>Marchantiales</taxon>
        <taxon>Ricciaceae</taxon>
        <taxon>Riccia</taxon>
    </lineage>
</organism>
<dbReference type="InterPro" id="IPR057670">
    <property type="entry name" value="SH3_retrovirus"/>
</dbReference>
<feature type="region of interest" description="Disordered" evidence="1">
    <location>
        <begin position="86"/>
        <end position="180"/>
    </location>
</feature>
<dbReference type="EMBL" id="JBHFFA010000004">
    <property type="protein sequence ID" value="KAL2628856.1"/>
    <property type="molecule type" value="Genomic_DNA"/>
</dbReference>
<feature type="compositionally biased region" description="Basic and acidic residues" evidence="1">
    <location>
        <begin position="165"/>
        <end position="180"/>
    </location>
</feature>
<feature type="compositionally biased region" description="Polar residues" evidence="1">
    <location>
        <begin position="135"/>
        <end position="145"/>
    </location>
</feature>
<feature type="compositionally biased region" description="Polar residues" evidence="1">
    <location>
        <begin position="86"/>
        <end position="96"/>
    </location>
</feature>
<feature type="domain" description="Retroviral polymerase SH3-like" evidence="2">
    <location>
        <begin position="13"/>
        <end position="72"/>
    </location>
</feature>
<comment type="caution">
    <text evidence="3">The sequence shown here is derived from an EMBL/GenBank/DDBJ whole genome shotgun (WGS) entry which is preliminary data.</text>
</comment>
<accession>A0ABD1YDJ4</accession>
<sequence>MKPNLAQLRAFGCKTYIHVPQENINKLDARARTGILVGYDFNSKAYRCFLPEEKKILVTQDVVYDEHSIGWRTGTRATSVDTTYSWKLPEPSSQKPTEWEISRQGEPTSTLSPTEEAQGSEHQRVLEELPALEGLTNTPPASPTSLGDPVTVIPPDDTMVTINTDDQRQPDHQLPRRSARECRPPKRFQDYISYLAEEEPLTFAEASNLPQWRNAMNSEIASIHENHTWKLEERPADYKPITAKWIYKFKTGSDGVKLVYKLRHVW</sequence>
<evidence type="ECO:0000256" key="1">
    <source>
        <dbReference type="SAM" id="MobiDB-lite"/>
    </source>
</evidence>
<evidence type="ECO:0000313" key="3">
    <source>
        <dbReference type="EMBL" id="KAL2628856.1"/>
    </source>
</evidence>